<dbReference type="Proteomes" id="UP000197361">
    <property type="component" value="Unassembled WGS sequence"/>
</dbReference>
<dbReference type="NCBIfam" id="TIGR02937">
    <property type="entry name" value="sigma70-ECF"/>
    <property type="match status" value="1"/>
</dbReference>
<evidence type="ECO:0000259" key="6">
    <source>
        <dbReference type="Pfam" id="PF08281"/>
    </source>
</evidence>
<feature type="domain" description="RNA polymerase sigma factor 70 region 4 type 2" evidence="6">
    <location>
        <begin position="120"/>
        <end position="171"/>
    </location>
</feature>
<organism evidence="7 8">
    <name type="scientific">Sphingopyxis bauzanensis</name>
    <dbReference type="NCBI Taxonomy" id="651663"/>
    <lineage>
        <taxon>Bacteria</taxon>
        <taxon>Pseudomonadati</taxon>
        <taxon>Pseudomonadota</taxon>
        <taxon>Alphaproteobacteria</taxon>
        <taxon>Sphingomonadales</taxon>
        <taxon>Sphingomonadaceae</taxon>
        <taxon>Sphingopyxis</taxon>
    </lineage>
</organism>
<dbReference type="Gene3D" id="1.10.1740.10">
    <property type="match status" value="1"/>
</dbReference>
<sequence>MSEPPPDSAVLQETNDRWLDRLFRTEAPRLARFIRRAVRNQDEVHDLVQETFVKLVASPPPARPHTPDAYLRQIAKGILWCRTHRAPLRAKAIHVPIDEAPDLATAPEQEWMIDAADFMRRYEQALSELPALTREVFRLSRQQDLTYSQISKELGITVRAVELHMKKALRYLDHRVNTDG</sequence>
<reference evidence="7 8" key="1">
    <citation type="journal article" date="2010" name="Int. J. Syst. Evol. Microbiol.">
        <title>Sphingopyxis bauzanensis sp. nov., a psychrophilic bacterium isolated from soil.</title>
        <authorList>
            <person name="Zhang D.C."/>
            <person name="Liu H.C."/>
            <person name="Xin Y.H."/>
            <person name="Zhou Y.G."/>
            <person name="Schinner F."/>
            <person name="Margesin R."/>
        </authorList>
    </citation>
    <scope>NUCLEOTIDE SEQUENCE [LARGE SCALE GENOMIC DNA]</scope>
    <source>
        <strain evidence="7 8">DSM 22271</strain>
    </source>
</reference>
<dbReference type="InterPro" id="IPR007627">
    <property type="entry name" value="RNA_pol_sigma70_r2"/>
</dbReference>
<feature type="domain" description="RNA polymerase sigma-70 region 2" evidence="5">
    <location>
        <begin position="22"/>
        <end position="77"/>
    </location>
</feature>
<comment type="caution">
    <text evidence="7">The sequence shown here is derived from an EMBL/GenBank/DDBJ whole genome shotgun (WGS) entry which is preliminary data.</text>
</comment>
<keyword evidence="2" id="KW-0805">Transcription regulation</keyword>
<comment type="similarity">
    <text evidence="1">Belongs to the sigma-70 factor family. ECF subfamily.</text>
</comment>
<dbReference type="GO" id="GO:0006352">
    <property type="term" value="P:DNA-templated transcription initiation"/>
    <property type="evidence" value="ECO:0007669"/>
    <property type="project" value="InterPro"/>
</dbReference>
<evidence type="ECO:0000259" key="5">
    <source>
        <dbReference type="Pfam" id="PF04542"/>
    </source>
</evidence>
<evidence type="ECO:0000256" key="4">
    <source>
        <dbReference type="ARBA" id="ARBA00023163"/>
    </source>
</evidence>
<evidence type="ECO:0000256" key="3">
    <source>
        <dbReference type="ARBA" id="ARBA00023082"/>
    </source>
</evidence>
<dbReference type="OrthoDB" id="9794372at2"/>
<evidence type="ECO:0000313" key="8">
    <source>
        <dbReference type="Proteomes" id="UP000197361"/>
    </source>
</evidence>
<dbReference type="CDD" id="cd06171">
    <property type="entry name" value="Sigma70_r4"/>
    <property type="match status" value="1"/>
</dbReference>
<dbReference type="GO" id="GO:0003677">
    <property type="term" value="F:DNA binding"/>
    <property type="evidence" value="ECO:0007669"/>
    <property type="project" value="InterPro"/>
</dbReference>
<dbReference type="PANTHER" id="PTHR43133:SF63">
    <property type="entry name" value="RNA POLYMERASE SIGMA FACTOR FECI-RELATED"/>
    <property type="match status" value="1"/>
</dbReference>
<dbReference type="InterPro" id="IPR014284">
    <property type="entry name" value="RNA_pol_sigma-70_dom"/>
</dbReference>
<proteinExistence type="inferred from homology"/>
<dbReference type="RefSeq" id="WP_088441418.1">
    <property type="nucleotide sequence ID" value="NZ_BMMC01000029.1"/>
</dbReference>
<dbReference type="InterPro" id="IPR013325">
    <property type="entry name" value="RNA_pol_sigma_r2"/>
</dbReference>
<evidence type="ECO:0000256" key="2">
    <source>
        <dbReference type="ARBA" id="ARBA00023015"/>
    </source>
</evidence>
<gene>
    <name evidence="7" type="ORF">CDQ92_11230</name>
</gene>
<keyword evidence="8" id="KW-1185">Reference proteome</keyword>
<evidence type="ECO:0000313" key="7">
    <source>
        <dbReference type="EMBL" id="OWQ97569.1"/>
    </source>
</evidence>
<name>A0A246JWX0_9SPHN</name>
<dbReference type="Gene3D" id="1.10.10.10">
    <property type="entry name" value="Winged helix-like DNA-binding domain superfamily/Winged helix DNA-binding domain"/>
    <property type="match status" value="1"/>
</dbReference>
<dbReference type="InterPro" id="IPR013324">
    <property type="entry name" value="RNA_pol_sigma_r3/r4-like"/>
</dbReference>
<dbReference type="SUPFAM" id="SSF88946">
    <property type="entry name" value="Sigma2 domain of RNA polymerase sigma factors"/>
    <property type="match status" value="1"/>
</dbReference>
<dbReference type="Pfam" id="PF08281">
    <property type="entry name" value="Sigma70_r4_2"/>
    <property type="match status" value="1"/>
</dbReference>
<dbReference type="InterPro" id="IPR039425">
    <property type="entry name" value="RNA_pol_sigma-70-like"/>
</dbReference>
<keyword evidence="3" id="KW-0731">Sigma factor</keyword>
<accession>A0A246JWX0</accession>
<evidence type="ECO:0000256" key="1">
    <source>
        <dbReference type="ARBA" id="ARBA00010641"/>
    </source>
</evidence>
<dbReference type="Pfam" id="PF04542">
    <property type="entry name" value="Sigma70_r2"/>
    <property type="match status" value="1"/>
</dbReference>
<dbReference type="SUPFAM" id="SSF88659">
    <property type="entry name" value="Sigma3 and sigma4 domains of RNA polymerase sigma factors"/>
    <property type="match status" value="1"/>
</dbReference>
<dbReference type="AlphaFoldDB" id="A0A246JWX0"/>
<dbReference type="GO" id="GO:0016987">
    <property type="term" value="F:sigma factor activity"/>
    <property type="evidence" value="ECO:0007669"/>
    <property type="project" value="UniProtKB-KW"/>
</dbReference>
<dbReference type="PANTHER" id="PTHR43133">
    <property type="entry name" value="RNA POLYMERASE ECF-TYPE SIGMA FACTO"/>
    <property type="match status" value="1"/>
</dbReference>
<protein>
    <submittedName>
        <fullName evidence="7">RNA polymerase subunit sigma-24</fullName>
    </submittedName>
</protein>
<keyword evidence="4" id="KW-0804">Transcription</keyword>
<dbReference type="InterPro" id="IPR036388">
    <property type="entry name" value="WH-like_DNA-bd_sf"/>
</dbReference>
<dbReference type="EMBL" id="NISK01000002">
    <property type="protein sequence ID" value="OWQ97569.1"/>
    <property type="molecule type" value="Genomic_DNA"/>
</dbReference>
<dbReference type="InterPro" id="IPR013249">
    <property type="entry name" value="RNA_pol_sigma70_r4_t2"/>
</dbReference>